<evidence type="ECO:0000313" key="3">
    <source>
        <dbReference type="Proteomes" id="UP000002668"/>
    </source>
</evidence>
<evidence type="ECO:0000256" key="1">
    <source>
        <dbReference type="SAM" id="MobiDB-lite"/>
    </source>
</evidence>
<sequence length="131" mass="14694">MPCRCDRSAIDVFLSQEDMVEHSYRISPSDRAGAYPSSTGANWTYPCTWHCMVVTVTYDPLDTRRLGYQGCIRFGYTMACVVDYEVPIVSCAAYGYSRPPLLSLIPPKTKKRLQVPRGQNGRSKRAACLDS</sequence>
<dbReference type="AlphaFoldDB" id="E4ZLN0"/>
<proteinExistence type="predicted"/>
<keyword evidence="3" id="KW-1185">Reference proteome</keyword>
<dbReference type="HOGENOM" id="CLU_1927999_0_0_1"/>
<dbReference type="Proteomes" id="UP000002668">
    <property type="component" value="Genome"/>
</dbReference>
<dbReference type="VEuPathDB" id="FungiDB:LEMA_P054160.1"/>
<protein>
    <submittedName>
        <fullName evidence="2">Predicted protein</fullName>
    </submittedName>
</protein>
<evidence type="ECO:0000313" key="2">
    <source>
        <dbReference type="EMBL" id="CBX92710.1"/>
    </source>
</evidence>
<reference evidence="3" key="1">
    <citation type="journal article" date="2011" name="Nat. Commun.">
        <title>Effector diversification within compartments of the Leptosphaeria maculans genome affected by Repeat-Induced Point mutations.</title>
        <authorList>
            <person name="Rouxel T."/>
            <person name="Grandaubert J."/>
            <person name="Hane J.K."/>
            <person name="Hoede C."/>
            <person name="van de Wouw A.P."/>
            <person name="Couloux A."/>
            <person name="Dominguez V."/>
            <person name="Anthouard V."/>
            <person name="Bally P."/>
            <person name="Bourras S."/>
            <person name="Cozijnsen A.J."/>
            <person name="Ciuffetti L.M."/>
            <person name="Degrave A."/>
            <person name="Dilmaghani A."/>
            <person name="Duret L."/>
            <person name="Fudal I."/>
            <person name="Goodwin S.B."/>
            <person name="Gout L."/>
            <person name="Glaser N."/>
            <person name="Linglin J."/>
            <person name="Kema G.H.J."/>
            <person name="Lapalu N."/>
            <person name="Lawrence C.B."/>
            <person name="May K."/>
            <person name="Meyer M."/>
            <person name="Ollivier B."/>
            <person name="Poulain J."/>
            <person name="Schoch C.L."/>
            <person name="Simon A."/>
            <person name="Spatafora J.W."/>
            <person name="Stachowiak A."/>
            <person name="Turgeon B.G."/>
            <person name="Tyler B.M."/>
            <person name="Vincent D."/>
            <person name="Weissenbach J."/>
            <person name="Amselem J."/>
            <person name="Quesneville H."/>
            <person name="Oliver R.P."/>
            <person name="Wincker P."/>
            <person name="Balesdent M.-H."/>
            <person name="Howlett B.J."/>
        </authorList>
    </citation>
    <scope>NUCLEOTIDE SEQUENCE [LARGE SCALE GENOMIC DNA]</scope>
    <source>
        <strain evidence="3">JN3 / isolate v23.1.3 / race Av1-4-5-6-7-8</strain>
    </source>
</reference>
<accession>E4ZLN0</accession>
<name>E4ZLN0_LEPMJ</name>
<gene>
    <name evidence="2" type="ORF">LEMA_P054160.1</name>
</gene>
<feature type="region of interest" description="Disordered" evidence="1">
    <location>
        <begin position="112"/>
        <end position="131"/>
    </location>
</feature>
<organism evidence="3">
    <name type="scientific">Leptosphaeria maculans (strain JN3 / isolate v23.1.3 / race Av1-4-5-6-7-8)</name>
    <name type="common">Blackleg fungus</name>
    <name type="synonym">Phoma lingam</name>
    <dbReference type="NCBI Taxonomy" id="985895"/>
    <lineage>
        <taxon>Eukaryota</taxon>
        <taxon>Fungi</taxon>
        <taxon>Dikarya</taxon>
        <taxon>Ascomycota</taxon>
        <taxon>Pezizomycotina</taxon>
        <taxon>Dothideomycetes</taxon>
        <taxon>Pleosporomycetidae</taxon>
        <taxon>Pleosporales</taxon>
        <taxon>Pleosporineae</taxon>
        <taxon>Leptosphaeriaceae</taxon>
        <taxon>Plenodomus</taxon>
        <taxon>Plenodomus lingam/Leptosphaeria maculans species complex</taxon>
    </lineage>
</organism>
<dbReference type="InParanoid" id="E4ZLN0"/>
<dbReference type="EMBL" id="FP929094">
    <property type="protein sequence ID" value="CBX92710.1"/>
    <property type="molecule type" value="Genomic_DNA"/>
</dbReference>